<dbReference type="Proteomes" id="UP000034354">
    <property type="component" value="Unassembled WGS sequence"/>
</dbReference>
<protein>
    <submittedName>
        <fullName evidence="3">Uncharacterized protein</fullName>
    </submittedName>
</protein>
<proteinExistence type="predicted"/>
<feature type="region of interest" description="Disordered" evidence="2">
    <location>
        <begin position="178"/>
        <end position="205"/>
    </location>
</feature>
<feature type="compositionally biased region" description="Basic and acidic residues" evidence="2">
    <location>
        <begin position="179"/>
        <end position="191"/>
    </location>
</feature>
<evidence type="ECO:0000313" key="4">
    <source>
        <dbReference type="Proteomes" id="UP000034354"/>
    </source>
</evidence>
<comment type="caution">
    <text evidence="3">The sequence shown here is derived from an EMBL/GenBank/DDBJ whole genome shotgun (WGS) entry which is preliminary data.</text>
</comment>
<reference evidence="3 4" key="1">
    <citation type="journal article" date="2015" name="Nature">
        <title>rRNA introns, odd ribosomes, and small enigmatic genomes across a large radiation of phyla.</title>
        <authorList>
            <person name="Brown C.T."/>
            <person name="Hug L.A."/>
            <person name="Thomas B.C."/>
            <person name="Sharon I."/>
            <person name="Castelle C.J."/>
            <person name="Singh A."/>
            <person name="Wilkins M.J."/>
            <person name="Williams K.H."/>
            <person name="Banfield J.F."/>
        </authorList>
    </citation>
    <scope>NUCLEOTIDE SEQUENCE [LARGE SCALE GENOMIC DNA]</scope>
</reference>
<evidence type="ECO:0000313" key="3">
    <source>
        <dbReference type="EMBL" id="KKU06690.1"/>
    </source>
</evidence>
<gene>
    <name evidence="3" type="ORF">UX09_C0045G0006</name>
</gene>
<name>A0A0G1QDI6_9BACT</name>
<accession>A0A0G1QDI6</accession>
<feature type="compositionally biased region" description="Basic residues" evidence="2">
    <location>
        <begin position="193"/>
        <end position="205"/>
    </location>
</feature>
<evidence type="ECO:0000256" key="2">
    <source>
        <dbReference type="SAM" id="MobiDB-lite"/>
    </source>
</evidence>
<organism evidence="3 4">
    <name type="scientific">Candidatus Uhrbacteria bacterium GW2011_GWE2_45_35</name>
    <dbReference type="NCBI Taxonomy" id="1618993"/>
    <lineage>
        <taxon>Bacteria</taxon>
        <taxon>Candidatus Uhriibacteriota</taxon>
    </lineage>
</organism>
<dbReference type="STRING" id="1618993.UX09_C0045G0006"/>
<dbReference type="AlphaFoldDB" id="A0A0G1QDI6"/>
<evidence type="ECO:0000256" key="1">
    <source>
        <dbReference type="SAM" id="Coils"/>
    </source>
</evidence>
<keyword evidence="1" id="KW-0175">Coiled coil</keyword>
<sequence length="205" mass="23693">MDGNVPVSTSSQDDFLEEVVFPPTSCVRVTCEDDYFSIKIGFEISIDLDDLPEYLKDTLLSIKRTMMRRGFRKVEILSDPRSDILVDGRECCNHGLGSKDRLHTFAFLLSELIVKRDRLETHRRKLAALGDRRRNAQDYISELQSKIFQAQERIAEFDRLSAEVSRVIETLVESLVEEPGDHRKRDRDSARLPRGRHRKSRVSAK</sequence>
<feature type="coiled-coil region" evidence="1">
    <location>
        <begin position="133"/>
        <end position="160"/>
    </location>
</feature>
<dbReference type="EMBL" id="LCKW01000045">
    <property type="protein sequence ID" value="KKU06690.1"/>
    <property type="molecule type" value="Genomic_DNA"/>
</dbReference>